<keyword evidence="1" id="KW-0472">Membrane</keyword>
<dbReference type="InterPro" id="IPR000326">
    <property type="entry name" value="PAP2/HPO"/>
</dbReference>
<dbReference type="EMBL" id="LBQX01000004">
    <property type="protein sequence ID" value="KKP87229.1"/>
    <property type="molecule type" value="Genomic_DNA"/>
</dbReference>
<dbReference type="AlphaFoldDB" id="A0A0G0CYZ9"/>
<keyword evidence="1" id="KW-1133">Transmembrane helix</keyword>
<feature type="transmembrane region" description="Helical" evidence="1">
    <location>
        <begin position="68"/>
        <end position="88"/>
    </location>
</feature>
<feature type="transmembrane region" description="Helical" evidence="1">
    <location>
        <begin position="39"/>
        <end position="61"/>
    </location>
</feature>
<feature type="domain" description="Phosphatidic acid phosphatase type 2/haloperoxidase" evidence="2">
    <location>
        <begin position="68"/>
        <end position="184"/>
    </location>
</feature>
<gene>
    <name evidence="3" type="ORF">UR89_C0004G0018</name>
</gene>
<feature type="transmembrane region" description="Helical" evidence="1">
    <location>
        <begin position="125"/>
        <end position="152"/>
    </location>
</feature>
<accession>A0A0G0CYZ9</accession>
<dbReference type="SUPFAM" id="SSF48317">
    <property type="entry name" value="Acid phosphatase/Vanadium-dependent haloperoxidase"/>
    <property type="match status" value="1"/>
</dbReference>
<proteinExistence type="predicted"/>
<comment type="caution">
    <text evidence="3">The sequence shown here is derived from an EMBL/GenBank/DDBJ whole genome shotgun (WGS) entry which is preliminary data.</text>
</comment>
<evidence type="ECO:0000256" key="1">
    <source>
        <dbReference type="SAM" id="Phobius"/>
    </source>
</evidence>
<evidence type="ECO:0000313" key="4">
    <source>
        <dbReference type="Proteomes" id="UP000034536"/>
    </source>
</evidence>
<feature type="transmembrane region" description="Helical" evidence="1">
    <location>
        <begin position="164"/>
        <end position="186"/>
    </location>
</feature>
<organism evidence="3 4">
    <name type="scientific">Candidatus Roizmanbacteria bacterium GW2011_GWA2_35_8</name>
    <dbReference type="NCBI Taxonomy" id="1618479"/>
    <lineage>
        <taxon>Bacteria</taxon>
        <taxon>Candidatus Roizmaniibacteriota</taxon>
    </lineage>
</organism>
<evidence type="ECO:0000259" key="2">
    <source>
        <dbReference type="Pfam" id="PF01569"/>
    </source>
</evidence>
<dbReference type="InterPro" id="IPR036938">
    <property type="entry name" value="PAP2/HPO_sf"/>
</dbReference>
<evidence type="ECO:0000313" key="3">
    <source>
        <dbReference type="EMBL" id="KKP87229.1"/>
    </source>
</evidence>
<sequence length="188" mass="22156">MDKFYFLALFLFVKSIYIPLNKRKSKYYWKIQFDDHIPFIPIFIIPYVGYFLYIIATIFLLWNTKYIYVFFVSYIISYVLAGLFWYFFPNGVKRPNIQGKNIFRKSILLIYKHDGDSNGFPSAHIFATLICSYYLLLAFPTFSITISIICLLISISTVFVKQHYVLDILGGLMTFFLSIFAASYFLPL</sequence>
<protein>
    <submittedName>
        <fullName evidence="3">Ser/Thr and Tyr protein phosphatase (Dual specificity)</fullName>
    </submittedName>
</protein>
<keyword evidence="1" id="KW-0812">Transmembrane</keyword>
<reference evidence="3 4" key="1">
    <citation type="journal article" date="2015" name="Nature">
        <title>rRNA introns, odd ribosomes, and small enigmatic genomes across a large radiation of phyla.</title>
        <authorList>
            <person name="Brown C.T."/>
            <person name="Hug L.A."/>
            <person name="Thomas B.C."/>
            <person name="Sharon I."/>
            <person name="Castelle C.J."/>
            <person name="Singh A."/>
            <person name="Wilkins M.J."/>
            <person name="Williams K.H."/>
            <person name="Banfield J.F."/>
        </authorList>
    </citation>
    <scope>NUCLEOTIDE SEQUENCE [LARGE SCALE GENOMIC DNA]</scope>
</reference>
<name>A0A0G0CYZ9_9BACT</name>
<dbReference type="Proteomes" id="UP000034536">
    <property type="component" value="Unassembled WGS sequence"/>
</dbReference>
<dbReference type="Pfam" id="PF01569">
    <property type="entry name" value="PAP2"/>
    <property type="match status" value="1"/>
</dbReference>